<dbReference type="GO" id="GO:0045892">
    <property type="term" value="P:negative regulation of DNA-templated transcription"/>
    <property type="evidence" value="ECO:0007669"/>
    <property type="project" value="UniProtKB-ARBA"/>
</dbReference>
<evidence type="ECO:0000313" key="7">
    <source>
        <dbReference type="EMBL" id="GHD93271.1"/>
    </source>
</evidence>
<keyword evidence="1" id="KW-0805">Transcription regulation</keyword>
<evidence type="ECO:0000259" key="6">
    <source>
        <dbReference type="PROSITE" id="PS50977"/>
    </source>
</evidence>
<feature type="region of interest" description="Disordered" evidence="5">
    <location>
        <begin position="1"/>
        <end position="22"/>
    </location>
</feature>
<dbReference type="SUPFAM" id="SSF46689">
    <property type="entry name" value="Homeodomain-like"/>
    <property type="match status" value="1"/>
</dbReference>
<dbReference type="NCBIfam" id="NF041196">
    <property type="entry name" value="ScbR_bind_reg"/>
    <property type="match status" value="1"/>
</dbReference>
<keyword evidence="2 4" id="KW-0238">DNA-binding</keyword>
<dbReference type="InterPro" id="IPR009057">
    <property type="entry name" value="Homeodomain-like_sf"/>
</dbReference>
<feature type="domain" description="HTH tetR-type" evidence="6">
    <location>
        <begin position="22"/>
        <end position="82"/>
    </location>
</feature>
<proteinExistence type="predicted"/>
<accession>A0A918Y735</accession>
<evidence type="ECO:0000313" key="8">
    <source>
        <dbReference type="Proteomes" id="UP000608955"/>
    </source>
</evidence>
<name>A0A918Y735_9ACTN</name>
<gene>
    <name evidence="7" type="primary">mmfR</name>
    <name evidence="7" type="ORF">GCM10010508_49290</name>
</gene>
<reference evidence="7" key="2">
    <citation type="submission" date="2020-09" db="EMBL/GenBank/DDBJ databases">
        <authorList>
            <person name="Sun Q."/>
            <person name="Ohkuma M."/>
        </authorList>
    </citation>
    <scope>NUCLEOTIDE SEQUENCE</scope>
    <source>
        <strain evidence="7">JCM 4654</strain>
    </source>
</reference>
<keyword evidence="3" id="KW-0804">Transcription</keyword>
<dbReference type="InterPro" id="IPR001647">
    <property type="entry name" value="HTH_TetR"/>
</dbReference>
<dbReference type="GO" id="GO:0003700">
    <property type="term" value="F:DNA-binding transcription factor activity"/>
    <property type="evidence" value="ECO:0007669"/>
    <property type="project" value="TreeGrafter"/>
</dbReference>
<dbReference type="InterPro" id="IPR047923">
    <property type="entry name" value="ArpA-like"/>
</dbReference>
<evidence type="ECO:0000256" key="5">
    <source>
        <dbReference type="SAM" id="MobiDB-lite"/>
    </source>
</evidence>
<dbReference type="Proteomes" id="UP000608955">
    <property type="component" value="Unassembled WGS sequence"/>
</dbReference>
<sequence>MTPSPTAARATAGREPKQERAVRTRAQVLETAAELFAERGYDATSIVDIAERVGMTKGAVYFHFKNKEAMAIAVVESNYDRWPALLREVRTENLDPRSTVLALLDRTARAFHTDRTIQAGARLQSERSLIGTPLPEPYVGWIDLLAGLFEEAERAGQLKKGLNPRTAARVVVSSFYGMQHISDVLHHRADLMERWRELRDITLEAVLPSDQAPA</sequence>
<dbReference type="InterPro" id="IPR050109">
    <property type="entry name" value="HTH-type_TetR-like_transc_reg"/>
</dbReference>
<dbReference type="GO" id="GO:0000976">
    <property type="term" value="F:transcription cis-regulatory region binding"/>
    <property type="evidence" value="ECO:0007669"/>
    <property type="project" value="TreeGrafter"/>
</dbReference>
<feature type="DNA-binding region" description="H-T-H motif" evidence="4">
    <location>
        <begin position="45"/>
        <end position="64"/>
    </location>
</feature>
<dbReference type="PANTHER" id="PTHR30055">
    <property type="entry name" value="HTH-TYPE TRANSCRIPTIONAL REGULATOR RUTR"/>
    <property type="match status" value="1"/>
</dbReference>
<dbReference type="Gene3D" id="1.10.357.10">
    <property type="entry name" value="Tetracycline Repressor, domain 2"/>
    <property type="match status" value="1"/>
</dbReference>
<dbReference type="PANTHER" id="PTHR30055:SF234">
    <property type="entry name" value="HTH-TYPE TRANSCRIPTIONAL REGULATOR BETI"/>
    <property type="match status" value="1"/>
</dbReference>
<evidence type="ECO:0000256" key="4">
    <source>
        <dbReference type="PROSITE-ProRule" id="PRU00335"/>
    </source>
</evidence>
<evidence type="ECO:0000256" key="1">
    <source>
        <dbReference type="ARBA" id="ARBA00023015"/>
    </source>
</evidence>
<dbReference type="PROSITE" id="PS50977">
    <property type="entry name" value="HTH_TETR_2"/>
    <property type="match status" value="1"/>
</dbReference>
<keyword evidence="8" id="KW-1185">Reference proteome</keyword>
<reference evidence="7" key="1">
    <citation type="journal article" date="2014" name="Int. J. Syst. Evol. Microbiol.">
        <title>Complete genome sequence of Corynebacterium casei LMG S-19264T (=DSM 44701T), isolated from a smear-ripened cheese.</title>
        <authorList>
            <consortium name="US DOE Joint Genome Institute (JGI-PGF)"/>
            <person name="Walter F."/>
            <person name="Albersmeier A."/>
            <person name="Kalinowski J."/>
            <person name="Ruckert C."/>
        </authorList>
    </citation>
    <scope>NUCLEOTIDE SEQUENCE</scope>
    <source>
        <strain evidence="7">JCM 4654</strain>
    </source>
</reference>
<dbReference type="EMBL" id="BMVF01000014">
    <property type="protein sequence ID" value="GHD93271.1"/>
    <property type="molecule type" value="Genomic_DNA"/>
</dbReference>
<protein>
    <submittedName>
        <fullName evidence="7">TetR family transcriptional regulator</fullName>
    </submittedName>
</protein>
<feature type="compositionally biased region" description="Basic and acidic residues" evidence="5">
    <location>
        <begin position="12"/>
        <end position="22"/>
    </location>
</feature>
<dbReference type="SUPFAM" id="SSF48498">
    <property type="entry name" value="Tetracyclin repressor-like, C-terminal domain"/>
    <property type="match status" value="1"/>
</dbReference>
<dbReference type="PRINTS" id="PR00455">
    <property type="entry name" value="HTHTETR"/>
</dbReference>
<dbReference type="AlphaFoldDB" id="A0A918Y735"/>
<comment type="caution">
    <text evidence="7">The sequence shown here is derived from an EMBL/GenBank/DDBJ whole genome shotgun (WGS) entry which is preliminary data.</text>
</comment>
<dbReference type="RefSeq" id="WP_190180022.1">
    <property type="nucleotide sequence ID" value="NZ_BMVF01000014.1"/>
</dbReference>
<dbReference type="InterPro" id="IPR036271">
    <property type="entry name" value="Tet_transcr_reg_TetR-rel_C_sf"/>
</dbReference>
<dbReference type="FunFam" id="1.10.10.60:FF:000141">
    <property type="entry name" value="TetR family transcriptional regulator"/>
    <property type="match status" value="1"/>
</dbReference>
<evidence type="ECO:0000256" key="3">
    <source>
        <dbReference type="ARBA" id="ARBA00023163"/>
    </source>
</evidence>
<evidence type="ECO:0000256" key="2">
    <source>
        <dbReference type="ARBA" id="ARBA00023125"/>
    </source>
</evidence>
<dbReference type="Pfam" id="PF00440">
    <property type="entry name" value="TetR_N"/>
    <property type="match status" value="1"/>
</dbReference>
<organism evidence="7 8">
    <name type="scientific">Streptomyces naganishii JCM 4654</name>
    <dbReference type="NCBI Taxonomy" id="1306179"/>
    <lineage>
        <taxon>Bacteria</taxon>
        <taxon>Bacillati</taxon>
        <taxon>Actinomycetota</taxon>
        <taxon>Actinomycetes</taxon>
        <taxon>Kitasatosporales</taxon>
        <taxon>Streptomycetaceae</taxon>
        <taxon>Streptomyces</taxon>
    </lineage>
</organism>